<keyword evidence="4" id="KW-0548">Nucleotidyltransferase</keyword>
<evidence type="ECO:0000256" key="5">
    <source>
        <dbReference type="ARBA" id="ARBA00022723"/>
    </source>
</evidence>
<evidence type="ECO:0000259" key="9">
    <source>
        <dbReference type="Pfam" id="PF01743"/>
    </source>
</evidence>
<keyword evidence="6" id="KW-0547">Nucleotide-binding</keyword>
<evidence type="ECO:0000256" key="3">
    <source>
        <dbReference type="ARBA" id="ARBA00022694"/>
    </source>
</evidence>
<proteinExistence type="inferred from homology"/>
<dbReference type="EMBL" id="JAUSVV010000002">
    <property type="protein sequence ID" value="MDQ0442134.1"/>
    <property type="molecule type" value="Genomic_DNA"/>
</dbReference>
<dbReference type="Proteomes" id="UP001236369">
    <property type="component" value="Unassembled WGS sequence"/>
</dbReference>
<feature type="domain" description="tRNA nucleotidyltransferase/poly(A) polymerase RNA and SrmB- binding" evidence="10">
    <location>
        <begin position="187"/>
        <end position="237"/>
    </location>
</feature>
<organism evidence="11 12">
    <name type="scientific">Methylobacterium persicinum</name>
    <dbReference type="NCBI Taxonomy" id="374426"/>
    <lineage>
        <taxon>Bacteria</taxon>
        <taxon>Pseudomonadati</taxon>
        <taxon>Pseudomonadota</taxon>
        <taxon>Alphaproteobacteria</taxon>
        <taxon>Hyphomicrobiales</taxon>
        <taxon>Methylobacteriaceae</taxon>
        <taxon>Methylobacterium</taxon>
    </lineage>
</organism>
<evidence type="ECO:0000313" key="11">
    <source>
        <dbReference type="EMBL" id="MDQ0442134.1"/>
    </source>
</evidence>
<dbReference type="SUPFAM" id="SSF81891">
    <property type="entry name" value="Poly A polymerase C-terminal region-like"/>
    <property type="match status" value="1"/>
</dbReference>
<keyword evidence="7" id="KW-0460">Magnesium</keyword>
<protein>
    <submittedName>
        <fullName evidence="11">tRNA nucleotidyltransferase/poly(A) polymerase</fullName>
    </submittedName>
</protein>
<comment type="cofactor">
    <cofactor evidence="1">
        <name>Mg(2+)</name>
        <dbReference type="ChEBI" id="CHEBI:18420"/>
    </cofactor>
</comment>
<feature type="domain" description="Poly A polymerase head" evidence="9">
    <location>
        <begin position="33"/>
        <end position="154"/>
    </location>
</feature>
<evidence type="ECO:0000256" key="4">
    <source>
        <dbReference type="ARBA" id="ARBA00022695"/>
    </source>
</evidence>
<dbReference type="Gene3D" id="1.10.3090.10">
    <property type="entry name" value="cca-adding enzyme, domain 2"/>
    <property type="match status" value="1"/>
</dbReference>
<dbReference type="InterPro" id="IPR002646">
    <property type="entry name" value="PolA_pol_head_dom"/>
</dbReference>
<dbReference type="Gene3D" id="3.30.460.10">
    <property type="entry name" value="Beta Polymerase, domain 2"/>
    <property type="match status" value="1"/>
</dbReference>
<dbReference type="InterPro" id="IPR032828">
    <property type="entry name" value="PolyA_RNA-bd"/>
</dbReference>
<dbReference type="InterPro" id="IPR043519">
    <property type="entry name" value="NT_sf"/>
</dbReference>
<keyword evidence="2 8" id="KW-0808">Transferase</keyword>
<evidence type="ECO:0000256" key="8">
    <source>
        <dbReference type="RuleBase" id="RU003953"/>
    </source>
</evidence>
<comment type="caution">
    <text evidence="11">The sequence shown here is derived from an EMBL/GenBank/DDBJ whole genome shotgun (WGS) entry which is preliminary data.</text>
</comment>
<dbReference type="SUPFAM" id="SSF81301">
    <property type="entry name" value="Nucleotidyltransferase"/>
    <property type="match status" value="1"/>
</dbReference>
<dbReference type="CDD" id="cd05398">
    <property type="entry name" value="NT_ClassII-CCAase"/>
    <property type="match status" value="1"/>
</dbReference>
<keyword evidence="12" id="KW-1185">Reference proteome</keyword>
<evidence type="ECO:0000259" key="10">
    <source>
        <dbReference type="Pfam" id="PF12627"/>
    </source>
</evidence>
<keyword evidence="3" id="KW-0819">tRNA processing</keyword>
<dbReference type="InterPro" id="IPR050264">
    <property type="entry name" value="Bact_CCA-adding_enz_type3_sf"/>
</dbReference>
<dbReference type="RefSeq" id="WP_238249600.1">
    <property type="nucleotide sequence ID" value="NZ_BPQX01000033.1"/>
</dbReference>
<evidence type="ECO:0000256" key="2">
    <source>
        <dbReference type="ARBA" id="ARBA00022679"/>
    </source>
</evidence>
<keyword evidence="8" id="KW-0694">RNA-binding</keyword>
<accession>A0ABU0HII1</accession>
<dbReference type="PANTHER" id="PTHR46173">
    <property type="entry name" value="CCA TRNA NUCLEOTIDYLTRANSFERASE 1, MITOCHONDRIAL"/>
    <property type="match status" value="1"/>
</dbReference>
<evidence type="ECO:0000256" key="7">
    <source>
        <dbReference type="ARBA" id="ARBA00022842"/>
    </source>
</evidence>
<dbReference type="Pfam" id="PF01743">
    <property type="entry name" value="PolyA_pol"/>
    <property type="match status" value="1"/>
</dbReference>
<gene>
    <name evidence="11" type="ORF">QO016_001617</name>
</gene>
<reference evidence="11 12" key="1">
    <citation type="submission" date="2023-07" db="EMBL/GenBank/DDBJ databases">
        <title>Genomic Encyclopedia of Type Strains, Phase IV (KMG-IV): sequencing the most valuable type-strain genomes for metagenomic binning, comparative biology and taxonomic classification.</title>
        <authorList>
            <person name="Goeker M."/>
        </authorList>
    </citation>
    <scope>NUCLEOTIDE SEQUENCE [LARGE SCALE GENOMIC DNA]</scope>
    <source>
        <strain evidence="11 12">DSM 19562</strain>
    </source>
</reference>
<evidence type="ECO:0000256" key="1">
    <source>
        <dbReference type="ARBA" id="ARBA00001946"/>
    </source>
</evidence>
<comment type="similarity">
    <text evidence="8">Belongs to the tRNA nucleotidyltransferase/poly(A) polymerase family.</text>
</comment>
<dbReference type="Pfam" id="PF12627">
    <property type="entry name" value="PolyA_pol_RNAbd"/>
    <property type="match status" value="1"/>
</dbReference>
<keyword evidence="5" id="KW-0479">Metal-binding</keyword>
<evidence type="ECO:0000256" key="6">
    <source>
        <dbReference type="ARBA" id="ARBA00022741"/>
    </source>
</evidence>
<sequence>MTDFTADGLTALLARPGVKAALAALDAPGEETRLVGGCVRDALLGVSASDIDLATTLRPEAVMERARTAGLKAIPTGIEHGTVTLVAAKEPLEVTTLREDVETDGRHAVVRFGGDFAQDAARRDFTINALSLSADGQLHDTVGGLEDLRAGIVRFIGVPATRIREDALRILRFFRFHARFGGADPDPPALAACIAARDALDGLSRERVRTEFLKLLLAPGCVPVTSILSGTGLLQRITGGVGELGRLARSVAVDHPAPMRLAALCVHAAHDEPRLREGLRLSKAEATQLAAYADALAALHGRTMLGVGDIRALAATHGARMIADTLAILANEPRPQPDAGALAEAAKLAASGEPVFPLAGSDLVAAGIPAGRAIGKGLAAAKAEWLARGCPEDEASRKDLLQRAISAATA</sequence>
<evidence type="ECO:0000313" key="12">
    <source>
        <dbReference type="Proteomes" id="UP001236369"/>
    </source>
</evidence>
<name>A0ABU0HII1_9HYPH</name>
<dbReference type="PANTHER" id="PTHR46173:SF1">
    <property type="entry name" value="CCA TRNA NUCLEOTIDYLTRANSFERASE 1, MITOCHONDRIAL"/>
    <property type="match status" value="1"/>
</dbReference>